<dbReference type="InterPro" id="IPR000210">
    <property type="entry name" value="BTB/POZ_dom"/>
</dbReference>
<dbReference type="SUPFAM" id="SSF54695">
    <property type="entry name" value="POZ domain"/>
    <property type="match status" value="1"/>
</dbReference>
<keyword evidence="3" id="KW-1185">Reference proteome</keyword>
<gene>
    <name evidence="2" type="ORF">ST47_g9824</name>
</gene>
<accession>A0A162WHT3</accession>
<dbReference type="STRING" id="5454.A0A162WHT3"/>
<evidence type="ECO:0000256" key="1">
    <source>
        <dbReference type="SAM" id="MobiDB-lite"/>
    </source>
</evidence>
<dbReference type="SMART" id="SM00225">
    <property type="entry name" value="BTB"/>
    <property type="match status" value="1"/>
</dbReference>
<evidence type="ECO:0000313" key="3">
    <source>
        <dbReference type="Proteomes" id="UP000076837"/>
    </source>
</evidence>
<organism evidence="2 3">
    <name type="scientific">Didymella rabiei</name>
    <name type="common">Chickpea ascochyta blight fungus</name>
    <name type="synonym">Mycosphaerella rabiei</name>
    <dbReference type="NCBI Taxonomy" id="5454"/>
    <lineage>
        <taxon>Eukaryota</taxon>
        <taxon>Fungi</taxon>
        <taxon>Dikarya</taxon>
        <taxon>Ascomycota</taxon>
        <taxon>Pezizomycotina</taxon>
        <taxon>Dothideomycetes</taxon>
        <taxon>Pleosporomycetidae</taxon>
        <taxon>Pleosporales</taxon>
        <taxon>Pleosporineae</taxon>
        <taxon>Didymellaceae</taxon>
        <taxon>Ascochyta</taxon>
    </lineage>
</organism>
<dbReference type="EMBL" id="JYNV01000305">
    <property type="protein sequence ID" value="KZM19036.1"/>
    <property type="molecule type" value="Genomic_DNA"/>
</dbReference>
<dbReference type="OrthoDB" id="6359816at2759"/>
<dbReference type="InterPro" id="IPR011333">
    <property type="entry name" value="SKP1/BTB/POZ_sf"/>
</dbReference>
<dbReference type="PROSITE" id="PS50097">
    <property type="entry name" value="BTB"/>
    <property type="match status" value="1"/>
</dbReference>
<dbReference type="Pfam" id="PF00651">
    <property type="entry name" value="BTB"/>
    <property type="match status" value="1"/>
</dbReference>
<feature type="compositionally biased region" description="Polar residues" evidence="1">
    <location>
        <begin position="91"/>
        <end position="101"/>
    </location>
</feature>
<dbReference type="PANTHER" id="PTHR47843">
    <property type="entry name" value="BTB DOMAIN-CONTAINING PROTEIN-RELATED"/>
    <property type="match status" value="1"/>
</dbReference>
<dbReference type="CDD" id="cd18186">
    <property type="entry name" value="BTB_POZ_ZBTB_KLHL-like"/>
    <property type="match status" value="1"/>
</dbReference>
<sequence length="292" mass="32274">MDSPTVELRSALASLFECGKYSDLTIVCGSKRYPVHRALLATRSKFFEGACRGGFQESLTGVIDLTEDDAEAVEHMVHYLYHLDYLNKPLSRQSSQRSTRPGSPPAMTSRFSRPNPPKKLNLAFMEDPLLAQASAASPLMPLTPPSEESLFQPLDASLKLPDTPMADQFADDLIESVTLEPEVDAESAHLVTHAKVYAIAEKYGIAGLKSLARSKFSYQISTHLESPEFADACQEAYETTFHTDRGLRDVIIQTFRANPDLSMRADVETMVRETSCLAFELFRMASGLPVSS</sequence>
<proteinExistence type="predicted"/>
<evidence type="ECO:0000313" key="2">
    <source>
        <dbReference type="EMBL" id="KZM19036.1"/>
    </source>
</evidence>
<reference evidence="2 3" key="1">
    <citation type="journal article" date="2016" name="Sci. Rep.">
        <title>Draft genome sequencing and secretome analysis of fungal phytopathogen Ascochyta rabiei provides insight into the necrotrophic effector repertoire.</title>
        <authorList>
            <person name="Verma S."/>
            <person name="Gazara R.K."/>
            <person name="Nizam S."/>
            <person name="Parween S."/>
            <person name="Chattopadhyay D."/>
            <person name="Verma P.K."/>
        </authorList>
    </citation>
    <scope>NUCLEOTIDE SEQUENCE [LARGE SCALE GENOMIC DNA]</scope>
    <source>
        <strain evidence="2 3">ArDII</strain>
    </source>
</reference>
<dbReference type="Gene3D" id="3.30.710.10">
    <property type="entry name" value="Potassium Channel Kv1.1, Chain A"/>
    <property type="match status" value="1"/>
</dbReference>
<dbReference type="Proteomes" id="UP000076837">
    <property type="component" value="Unassembled WGS sequence"/>
</dbReference>
<comment type="caution">
    <text evidence="2">The sequence shown here is derived from an EMBL/GenBank/DDBJ whole genome shotgun (WGS) entry which is preliminary data.</text>
</comment>
<dbReference type="PANTHER" id="PTHR47843:SF5">
    <property type="entry name" value="BTB_POZ DOMAIN PROTEIN"/>
    <property type="match status" value="1"/>
</dbReference>
<name>A0A162WHT3_DIDRA</name>
<feature type="region of interest" description="Disordered" evidence="1">
    <location>
        <begin position="91"/>
        <end position="117"/>
    </location>
</feature>
<dbReference type="AlphaFoldDB" id="A0A162WHT3"/>
<protein>
    <submittedName>
        <fullName evidence="2">Uncharacterized protein</fullName>
    </submittedName>
</protein>